<feature type="compositionally biased region" description="Low complexity" evidence="1">
    <location>
        <begin position="228"/>
        <end position="242"/>
    </location>
</feature>
<feature type="compositionally biased region" description="Basic and acidic residues" evidence="1">
    <location>
        <begin position="112"/>
        <end position="125"/>
    </location>
</feature>
<keyword evidence="3" id="KW-1185">Reference proteome</keyword>
<dbReference type="OMA" id="PMNVGRY"/>
<dbReference type="GeneID" id="25770615"/>
<comment type="caution">
    <text evidence="2">The sequence shown here is derived from an EMBL/GenBank/DDBJ whole genome shotgun (WGS) entry which is preliminary data.</text>
</comment>
<reference evidence="2 3" key="1">
    <citation type="journal article" date="2013" name="BMC Genomics">
        <title>Genome sequence and analysis of methylotrophic yeast Hansenula polymorpha DL1.</title>
        <authorList>
            <person name="Ravin N.V."/>
            <person name="Eldarov M.A."/>
            <person name="Kadnikov V.V."/>
            <person name="Beletsky A.V."/>
            <person name="Schneider J."/>
            <person name="Mardanova E.S."/>
            <person name="Smekalova E.M."/>
            <person name="Zvereva M.I."/>
            <person name="Dontsova O.A."/>
            <person name="Mardanov A.V."/>
            <person name="Skryabin K.G."/>
        </authorList>
    </citation>
    <scope>NUCLEOTIDE SEQUENCE [LARGE SCALE GENOMIC DNA]</scope>
    <source>
        <strain evidence="3">ATCC 26012 / BCRC 20466 / JCM 22074 / NRRL Y-7560 / DL-1</strain>
    </source>
</reference>
<gene>
    <name evidence="2" type="ORF">HPODL_01151</name>
</gene>
<feature type="compositionally biased region" description="Polar residues" evidence="1">
    <location>
        <begin position="917"/>
        <end position="926"/>
    </location>
</feature>
<feature type="compositionally biased region" description="Basic and acidic residues" evidence="1">
    <location>
        <begin position="280"/>
        <end position="297"/>
    </location>
</feature>
<evidence type="ECO:0000313" key="3">
    <source>
        <dbReference type="Proteomes" id="UP000008673"/>
    </source>
</evidence>
<dbReference type="OrthoDB" id="3995626at2759"/>
<feature type="compositionally biased region" description="Polar residues" evidence="1">
    <location>
        <begin position="803"/>
        <end position="812"/>
    </location>
</feature>
<feature type="compositionally biased region" description="Polar residues" evidence="1">
    <location>
        <begin position="610"/>
        <end position="626"/>
    </location>
</feature>
<accession>W1Q9H8</accession>
<feature type="compositionally biased region" description="Polar residues" evidence="1">
    <location>
        <begin position="584"/>
        <end position="593"/>
    </location>
</feature>
<feature type="compositionally biased region" description="Polar residues" evidence="1">
    <location>
        <begin position="842"/>
        <end position="863"/>
    </location>
</feature>
<feature type="compositionally biased region" description="Polar residues" evidence="1">
    <location>
        <begin position="935"/>
        <end position="946"/>
    </location>
</feature>
<evidence type="ECO:0000313" key="2">
    <source>
        <dbReference type="EMBL" id="ESW97039.1"/>
    </source>
</evidence>
<feature type="compositionally biased region" description="Polar residues" evidence="1">
    <location>
        <begin position="370"/>
        <end position="379"/>
    </location>
</feature>
<proteinExistence type="predicted"/>
<feature type="compositionally biased region" description="Basic residues" evidence="1">
    <location>
        <begin position="409"/>
        <end position="418"/>
    </location>
</feature>
<sequence length="971" mass="100994">MADLKSSTPKDESWTNQAQHKAQDAYDGLTGSKDTPRSVQQSSVPGSFDFEERKNYSAGDSNYTSQSQTYDSTSPTFKASEGEAHGEPGEQPSLANKLMSAIGIGGSSEGATSHKDKPLAGEDATKNSVSTKTLEKQVGKAHSYVDSQGNEFEVIPTDRNVKYSSLVDPVVDERDVHQTQDNIKGLSDKERAHRSPVDPADTKNAKDSQPSQEEQKIAHDSQSGRATAGAAAAGAGAGAAAGHYGSSNTHTHGELDKSGSHGKTLGSEQGYAGQTTNHQFDGRNQKSDLASKHDTTDKNLGPDVPGAGVGSLAGAPGQTYHPKQSQVLETQQGYGSNTHASKHESAHDKGYSNTGAAAGATTGAGFVSGKPTSYNTTEAAATDPVHGATAPADLGDYRHPIGEQAGKSTHGKSHKAHDKHSDLSQKETAAYKSKSDHHKATDTAAGASAGAGLGAAAGRHEKSTSTTSDSSEYGSGSGAGSKSGKTSKWGKSSKKNDDTVVQHGTVYQDVHHDTFATRNADQLKSDPSRLYESEKKGQPEFAQKQAELGYETAHGGSHTGGGSGIGAGIGAAVASAVGYKTASHDSSYGTQQSKQKDASTQELRGAPGVTKTQNDPYDSSYGSQTQTDDKVFGSLDPKNPRKQADYDKLGSQAKELSQKGGQHLDKSGHGEYSAYATGAGTAIGAGAGYLGSRETGKDSASHANDSAQRDPELAKGGFRETFQGGDDSQHHTHKTNKYTAGVGEAPGRNEPETNKYTAGVGEDEPHFGSGYTAGVGDTHPHHAKDQYTAGVRDDKETPYTAGFSDTTGQSKHASGSGYGAAGGATGAGIAAKSQGSPKDHLQGQSQNYGKHYGATQQTSTGQNVHIPGTRDNLSTQNRGQAAHGNDYLNDDQNALASRAAAAATHDKRGGSGAAGTSDLSQSNKAHQQGDEAYSGQPQQGESNTKILNYDEFEQAHPQKEKLSTKIKKIFN</sequence>
<dbReference type="Proteomes" id="UP000008673">
    <property type="component" value="Unassembled WGS sequence"/>
</dbReference>
<protein>
    <submittedName>
        <fullName evidence="2">Uncharacterized protein</fullName>
    </submittedName>
</protein>
<dbReference type="AlphaFoldDB" id="W1Q9H8"/>
<feature type="compositionally biased region" description="Gly residues" evidence="1">
    <location>
        <begin position="816"/>
        <end position="826"/>
    </location>
</feature>
<dbReference type="HOGENOM" id="CLU_305450_0_0_1"/>
<feature type="region of interest" description="Disordered" evidence="1">
    <location>
        <begin position="1"/>
        <end position="971"/>
    </location>
</feature>
<feature type="compositionally biased region" description="Basic and acidic residues" evidence="1">
    <location>
        <begin position="509"/>
        <end position="538"/>
    </location>
</feature>
<feature type="compositionally biased region" description="Polar residues" evidence="1">
    <location>
        <begin position="321"/>
        <end position="339"/>
    </location>
</feature>
<feature type="compositionally biased region" description="Gly residues" evidence="1">
    <location>
        <begin position="557"/>
        <end position="569"/>
    </location>
</feature>
<dbReference type="KEGG" id="opa:HPODL_01151"/>
<evidence type="ECO:0000256" key="1">
    <source>
        <dbReference type="SAM" id="MobiDB-lite"/>
    </source>
</evidence>
<dbReference type="EMBL" id="AEOI02000009">
    <property type="protein sequence ID" value="ESW97039.1"/>
    <property type="molecule type" value="Genomic_DNA"/>
</dbReference>
<feature type="compositionally biased region" description="Low complexity" evidence="1">
    <location>
        <begin position="354"/>
        <end position="365"/>
    </location>
</feature>
<feature type="compositionally biased region" description="Basic and acidic residues" evidence="1">
    <location>
        <begin position="778"/>
        <end position="797"/>
    </location>
</feature>
<feature type="compositionally biased region" description="Basic and acidic residues" evidence="1">
    <location>
        <begin position="953"/>
        <end position="963"/>
    </location>
</feature>
<feature type="compositionally biased region" description="Low complexity" evidence="1">
    <location>
        <begin position="464"/>
        <end position="474"/>
    </location>
</feature>
<organism evidence="2 3">
    <name type="scientific">Ogataea parapolymorpha (strain ATCC 26012 / BCRC 20466 / JCM 22074 / NRRL Y-7560 / DL-1)</name>
    <name type="common">Yeast</name>
    <name type="synonym">Hansenula polymorpha</name>
    <dbReference type="NCBI Taxonomy" id="871575"/>
    <lineage>
        <taxon>Eukaryota</taxon>
        <taxon>Fungi</taxon>
        <taxon>Dikarya</taxon>
        <taxon>Ascomycota</taxon>
        <taxon>Saccharomycotina</taxon>
        <taxon>Pichiomycetes</taxon>
        <taxon>Pichiales</taxon>
        <taxon>Pichiaceae</taxon>
        <taxon>Ogataea</taxon>
    </lineage>
</organism>
<feature type="compositionally biased region" description="Basic and acidic residues" evidence="1">
    <location>
        <begin position="638"/>
        <end position="648"/>
    </location>
</feature>
<dbReference type="RefSeq" id="XP_013933124.1">
    <property type="nucleotide sequence ID" value="XM_014077649.1"/>
</dbReference>
<feature type="compositionally biased region" description="Low complexity" evidence="1">
    <location>
        <begin position="63"/>
        <end position="76"/>
    </location>
</feature>
<name>W1Q9H8_OGAPD</name>
<feature type="compositionally biased region" description="Basic and acidic residues" evidence="1">
    <location>
        <begin position="341"/>
        <end position="350"/>
    </location>
</feature>
<feature type="compositionally biased region" description="Low complexity" evidence="1">
    <location>
        <begin position="894"/>
        <end position="903"/>
    </location>
</feature>
<feature type="compositionally biased region" description="Basic and acidic residues" evidence="1">
    <location>
        <begin position="186"/>
        <end position="206"/>
    </location>
</feature>